<dbReference type="PANTHER" id="PTHR37318">
    <property type="entry name" value="BSL7504 PROTEIN"/>
    <property type="match status" value="1"/>
</dbReference>
<dbReference type="InterPro" id="IPR036388">
    <property type="entry name" value="WH-like_DNA-bd_sf"/>
</dbReference>
<feature type="domain" description="Winged helix DNA-binding" evidence="1">
    <location>
        <begin position="16"/>
        <end position="97"/>
    </location>
</feature>
<dbReference type="Proteomes" id="UP000092582">
    <property type="component" value="Chromosome 1"/>
</dbReference>
<proteinExistence type="predicted"/>
<reference evidence="2 3" key="1">
    <citation type="submission" date="2016-06" db="EMBL/GenBank/DDBJ databases">
        <title>Genome sequencing of Cryobacterium arcticum PAMC 27867.</title>
        <authorList>
            <person name="Lee J."/>
            <person name="Kim O.-S."/>
        </authorList>
    </citation>
    <scope>NUCLEOTIDE SEQUENCE [LARGE SCALE GENOMIC DNA]</scope>
    <source>
        <strain evidence="2 3">PAMC 27867</strain>
    </source>
</reference>
<dbReference type="RefSeq" id="WP_066598261.1">
    <property type="nucleotide sequence ID" value="NZ_CP016282.1"/>
</dbReference>
<dbReference type="PANTHER" id="PTHR37318:SF1">
    <property type="entry name" value="BSL7504 PROTEIN"/>
    <property type="match status" value="1"/>
</dbReference>
<dbReference type="InterPro" id="IPR027395">
    <property type="entry name" value="WH_DNA-bd_dom"/>
</dbReference>
<dbReference type="STRING" id="670052.PA27867_3391"/>
<dbReference type="SUPFAM" id="SSF46785">
    <property type="entry name" value="Winged helix' DNA-binding domain"/>
    <property type="match status" value="1"/>
</dbReference>
<name>A0A1B1BNW2_9MICO</name>
<dbReference type="Pfam" id="PF13601">
    <property type="entry name" value="HTH_34"/>
    <property type="match status" value="1"/>
</dbReference>
<accession>A0A1B1BNW2</accession>
<keyword evidence="3" id="KW-1185">Reference proteome</keyword>
<dbReference type="AlphaFoldDB" id="A0A1B1BNW2"/>
<gene>
    <name evidence="2" type="ORF">PA27867_3391</name>
</gene>
<dbReference type="InterPro" id="IPR036390">
    <property type="entry name" value="WH_DNA-bd_sf"/>
</dbReference>
<dbReference type="KEGG" id="cart:PA27867_3391"/>
<dbReference type="EMBL" id="CP016282">
    <property type="protein sequence ID" value="ANP74319.1"/>
    <property type="molecule type" value="Genomic_DNA"/>
</dbReference>
<dbReference type="OrthoDB" id="4952043at2"/>
<evidence type="ECO:0000313" key="3">
    <source>
        <dbReference type="Proteomes" id="UP000092582"/>
    </source>
</evidence>
<sequence>MGSDARFDESIHAPTRLRLCALLRPVDYAEFSTITATLAVSEANLSKTIKNLVDLGYVATSKETSPDRPDSRRRTNVSLTGRGRLAFDRHLAALQDLADSSRVDAIPTAPPPVP</sequence>
<dbReference type="Gene3D" id="1.10.10.10">
    <property type="entry name" value="Winged helix-like DNA-binding domain superfamily/Winged helix DNA-binding domain"/>
    <property type="match status" value="1"/>
</dbReference>
<protein>
    <recommendedName>
        <fullName evidence="1">Winged helix DNA-binding domain-containing protein</fullName>
    </recommendedName>
</protein>
<organism evidence="2 3">
    <name type="scientific">Cryobacterium arcticum</name>
    <dbReference type="NCBI Taxonomy" id="670052"/>
    <lineage>
        <taxon>Bacteria</taxon>
        <taxon>Bacillati</taxon>
        <taxon>Actinomycetota</taxon>
        <taxon>Actinomycetes</taxon>
        <taxon>Micrococcales</taxon>
        <taxon>Microbacteriaceae</taxon>
        <taxon>Cryobacterium</taxon>
    </lineage>
</organism>
<evidence type="ECO:0000259" key="1">
    <source>
        <dbReference type="Pfam" id="PF13601"/>
    </source>
</evidence>
<evidence type="ECO:0000313" key="2">
    <source>
        <dbReference type="EMBL" id="ANP74319.1"/>
    </source>
</evidence>